<keyword evidence="4" id="KW-0479">Metal-binding</keyword>
<dbReference type="GO" id="GO:0016485">
    <property type="term" value="P:protein processing"/>
    <property type="evidence" value="ECO:0007669"/>
    <property type="project" value="TreeGrafter"/>
</dbReference>
<dbReference type="Gene3D" id="1.10.1380.10">
    <property type="entry name" value="Neutral endopeptidase , domain2"/>
    <property type="match status" value="1"/>
</dbReference>
<keyword evidence="5" id="KW-0378">Hydrolase</keyword>
<dbReference type="InterPro" id="IPR000718">
    <property type="entry name" value="Peptidase_M13"/>
</dbReference>
<evidence type="ECO:0000256" key="5">
    <source>
        <dbReference type="ARBA" id="ARBA00022801"/>
    </source>
</evidence>
<evidence type="ECO:0000259" key="9">
    <source>
        <dbReference type="Pfam" id="PF01431"/>
    </source>
</evidence>
<organism evidence="11 12">
    <name type="scientific">Eiseniibacteriota bacterium</name>
    <dbReference type="NCBI Taxonomy" id="2212470"/>
    <lineage>
        <taxon>Bacteria</taxon>
        <taxon>Candidatus Eiseniibacteriota</taxon>
    </lineage>
</organism>
<dbReference type="InterPro" id="IPR008753">
    <property type="entry name" value="Peptidase_M13_N"/>
</dbReference>
<dbReference type="GO" id="GO:0046872">
    <property type="term" value="F:metal ion binding"/>
    <property type="evidence" value="ECO:0007669"/>
    <property type="project" value="UniProtKB-KW"/>
</dbReference>
<dbReference type="InterPro" id="IPR018497">
    <property type="entry name" value="Peptidase_M13_C"/>
</dbReference>
<keyword evidence="7" id="KW-0482">Metalloprotease</keyword>
<comment type="similarity">
    <text evidence="2">Belongs to the peptidase M13 family.</text>
</comment>
<dbReference type="Pfam" id="PF05649">
    <property type="entry name" value="Peptidase_M13_N"/>
    <property type="match status" value="1"/>
</dbReference>
<dbReference type="Proteomes" id="UP000580839">
    <property type="component" value="Unassembled WGS sequence"/>
</dbReference>
<protein>
    <submittedName>
        <fullName evidence="11">M13 family metallopeptidase</fullName>
    </submittedName>
</protein>
<proteinExistence type="inferred from homology"/>
<comment type="cofactor">
    <cofactor evidence="1">
        <name>Zn(2+)</name>
        <dbReference type="ChEBI" id="CHEBI:29105"/>
    </cofactor>
</comment>
<evidence type="ECO:0000256" key="7">
    <source>
        <dbReference type="ARBA" id="ARBA00023049"/>
    </source>
</evidence>
<sequence length="679" mass="75519">MRLRITALAALALCALANTALAQSSGIQLGQIDKTCQPCRDFYQYANGAWTDTVSIPAMYSSIGVGREMFDRNQDMLHSVLISAAQNISGESNETLVKVGALYATLMDSARAERDGVTPIQPYLDRINAIQSRKVLLSELADMHKLGLLVPFYFGAQADAKQSQWMLGTFYQGGLGLPERDYYMKTDTASVSLRKAYVAHVAKTFQLAGMAADAAVRDAERVMAFEMALAKASRPNVELRDPDKNYNKITVRELQKQVPAIAWADYFASLGVATLASPDSFVNVAQPDFMKEVSRQVASTPLESWRAYLRYHAIDNSAGWLSQEFFDENFTFNARLTGARAPLPRWKRAADAVDGALGEALGRAWVEKNFTPAAKARMLELVDNLQRAYQKRIESLAWMSDATKKQALVKLSTFTRKIGYPDRWRDYSAIKIQAGQPAILNLVESNRFERARDLAKIGKAVDRNEWFLSPPTVNAYYNPPNNEIVFPAGILQPPMFDLNADDAANYGAIGMVIGHELTHGFDDEGSKYDAEGNLKNWWTEGDRKAFEELAGRIDQQYSGYVAVDTLKVNGKLTLGENIADLGGLTMAYYAYQASLEGKPRLANLDGFTPEQRFFLGFAQSWRRKMRPERLKLMVNTDPHSPANWRVNGPIANMPEFAKAFGCKAGDAMVHPPEKAAVIW</sequence>
<dbReference type="Gene3D" id="3.40.390.10">
    <property type="entry name" value="Collagenase (Catalytic Domain)"/>
    <property type="match status" value="1"/>
</dbReference>
<keyword evidence="3" id="KW-0645">Protease</keyword>
<dbReference type="SUPFAM" id="SSF55486">
    <property type="entry name" value="Metalloproteases ('zincins'), catalytic domain"/>
    <property type="match status" value="1"/>
</dbReference>
<dbReference type="PROSITE" id="PS51885">
    <property type="entry name" value="NEPRILYSIN"/>
    <property type="match status" value="1"/>
</dbReference>
<name>A0A849SKX3_UNCEI</name>
<keyword evidence="8" id="KW-0732">Signal</keyword>
<gene>
    <name evidence="11" type="ORF">HOP12_04920</name>
</gene>
<dbReference type="PANTHER" id="PTHR11733:SF167">
    <property type="entry name" value="FI17812P1-RELATED"/>
    <property type="match status" value="1"/>
</dbReference>
<dbReference type="CDD" id="cd08662">
    <property type="entry name" value="M13"/>
    <property type="match status" value="1"/>
</dbReference>
<evidence type="ECO:0000259" key="10">
    <source>
        <dbReference type="Pfam" id="PF05649"/>
    </source>
</evidence>
<feature type="signal peptide" evidence="8">
    <location>
        <begin position="1"/>
        <end position="22"/>
    </location>
</feature>
<evidence type="ECO:0000256" key="6">
    <source>
        <dbReference type="ARBA" id="ARBA00022833"/>
    </source>
</evidence>
<feature type="domain" description="Peptidase M13 N-terminal" evidence="10">
    <location>
        <begin position="38"/>
        <end position="421"/>
    </location>
</feature>
<dbReference type="EMBL" id="JABFRW010000052">
    <property type="protein sequence ID" value="NOT33497.1"/>
    <property type="molecule type" value="Genomic_DNA"/>
</dbReference>
<evidence type="ECO:0000256" key="8">
    <source>
        <dbReference type="SAM" id="SignalP"/>
    </source>
</evidence>
<dbReference type="InterPro" id="IPR042089">
    <property type="entry name" value="Peptidase_M13_dom_2"/>
</dbReference>
<reference evidence="11 12" key="1">
    <citation type="submission" date="2020-04" db="EMBL/GenBank/DDBJ databases">
        <title>Metagenomic profiling of ammonia- and methane-oxidizing microorganisms in a Dutch drinking water treatment plant.</title>
        <authorList>
            <person name="Poghosyan L."/>
            <person name="Leucker S."/>
        </authorList>
    </citation>
    <scope>NUCLEOTIDE SEQUENCE [LARGE SCALE GENOMIC DNA]</scope>
    <source>
        <strain evidence="11">S-RSF-IL-03</strain>
    </source>
</reference>
<evidence type="ECO:0000313" key="11">
    <source>
        <dbReference type="EMBL" id="NOT33497.1"/>
    </source>
</evidence>
<evidence type="ECO:0000256" key="4">
    <source>
        <dbReference type="ARBA" id="ARBA00022723"/>
    </source>
</evidence>
<feature type="chain" id="PRO_5033026120" evidence="8">
    <location>
        <begin position="23"/>
        <end position="679"/>
    </location>
</feature>
<dbReference type="PRINTS" id="PR00786">
    <property type="entry name" value="NEPRILYSIN"/>
</dbReference>
<evidence type="ECO:0000256" key="1">
    <source>
        <dbReference type="ARBA" id="ARBA00001947"/>
    </source>
</evidence>
<dbReference type="AlphaFoldDB" id="A0A849SKX3"/>
<dbReference type="Pfam" id="PF01431">
    <property type="entry name" value="Peptidase_M13"/>
    <property type="match status" value="1"/>
</dbReference>
<feature type="domain" description="Peptidase M13 C-terminal" evidence="9">
    <location>
        <begin position="474"/>
        <end position="674"/>
    </location>
</feature>
<evidence type="ECO:0000313" key="12">
    <source>
        <dbReference type="Proteomes" id="UP000580839"/>
    </source>
</evidence>
<comment type="caution">
    <text evidence="11">The sequence shown here is derived from an EMBL/GenBank/DDBJ whole genome shotgun (WGS) entry which is preliminary data.</text>
</comment>
<keyword evidence="6" id="KW-0862">Zinc</keyword>
<dbReference type="InterPro" id="IPR024079">
    <property type="entry name" value="MetalloPept_cat_dom_sf"/>
</dbReference>
<evidence type="ECO:0000256" key="2">
    <source>
        <dbReference type="ARBA" id="ARBA00007357"/>
    </source>
</evidence>
<dbReference type="GO" id="GO:0005886">
    <property type="term" value="C:plasma membrane"/>
    <property type="evidence" value="ECO:0007669"/>
    <property type="project" value="TreeGrafter"/>
</dbReference>
<evidence type="ECO:0000256" key="3">
    <source>
        <dbReference type="ARBA" id="ARBA00022670"/>
    </source>
</evidence>
<dbReference type="GO" id="GO:0004222">
    <property type="term" value="F:metalloendopeptidase activity"/>
    <property type="evidence" value="ECO:0007669"/>
    <property type="project" value="InterPro"/>
</dbReference>
<accession>A0A849SKX3</accession>
<dbReference type="PANTHER" id="PTHR11733">
    <property type="entry name" value="ZINC METALLOPROTEASE FAMILY M13 NEPRILYSIN-RELATED"/>
    <property type="match status" value="1"/>
</dbReference>